<dbReference type="InterPro" id="IPR051912">
    <property type="entry name" value="Alkylbase_DNA_Glycosylase/TA"/>
</dbReference>
<reference evidence="5" key="1">
    <citation type="submission" date="2018-05" db="EMBL/GenBank/DDBJ databases">
        <authorList>
            <person name="Lanie J.A."/>
            <person name="Ng W.-L."/>
            <person name="Kazmierczak K.M."/>
            <person name="Andrzejewski T.M."/>
            <person name="Davidsen T.M."/>
            <person name="Wayne K.J."/>
            <person name="Tettelin H."/>
            <person name="Glass J.I."/>
            <person name="Rusch D."/>
            <person name="Podicherti R."/>
            <person name="Tsui H.-C.T."/>
            <person name="Winkler M.E."/>
        </authorList>
    </citation>
    <scope>NUCLEOTIDE SEQUENCE</scope>
</reference>
<gene>
    <name evidence="5" type="ORF">METZ01_LOCUS482416</name>
</gene>
<dbReference type="PANTHER" id="PTHR43003:SF5">
    <property type="entry name" value="DNA-3-METHYLADENINE GLYCOSYLASE"/>
    <property type="match status" value="1"/>
</dbReference>
<dbReference type="GO" id="GO:0005634">
    <property type="term" value="C:nucleus"/>
    <property type="evidence" value="ECO:0007669"/>
    <property type="project" value="TreeGrafter"/>
</dbReference>
<dbReference type="GO" id="GO:0032993">
    <property type="term" value="C:protein-DNA complex"/>
    <property type="evidence" value="ECO:0007669"/>
    <property type="project" value="TreeGrafter"/>
</dbReference>
<dbReference type="GO" id="GO:0008725">
    <property type="term" value="F:DNA-3-methyladenine glycosylase activity"/>
    <property type="evidence" value="ECO:0007669"/>
    <property type="project" value="TreeGrafter"/>
</dbReference>
<protein>
    <recommendedName>
        <fullName evidence="4">HhH-GPD domain-containing protein</fullName>
    </recommendedName>
</protein>
<dbReference type="PANTHER" id="PTHR43003">
    <property type="entry name" value="DNA-3-METHYLADENINE GLYCOSYLASE"/>
    <property type="match status" value="1"/>
</dbReference>
<dbReference type="Gene3D" id="1.10.1670.40">
    <property type="match status" value="1"/>
</dbReference>
<dbReference type="InterPro" id="IPR011257">
    <property type="entry name" value="DNA_glycosylase"/>
</dbReference>
<feature type="domain" description="HhH-GPD" evidence="4">
    <location>
        <begin position="46"/>
        <end position="199"/>
    </location>
</feature>
<evidence type="ECO:0000256" key="1">
    <source>
        <dbReference type="ARBA" id="ARBA00010817"/>
    </source>
</evidence>
<accession>A0A383CBH7</accession>
<name>A0A383CBH7_9ZZZZ</name>
<evidence type="ECO:0000313" key="5">
    <source>
        <dbReference type="EMBL" id="SVE29562.1"/>
    </source>
</evidence>
<dbReference type="GO" id="GO:0032131">
    <property type="term" value="F:alkylated DNA binding"/>
    <property type="evidence" value="ECO:0007669"/>
    <property type="project" value="TreeGrafter"/>
</dbReference>
<dbReference type="GO" id="GO:0006285">
    <property type="term" value="P:base-excision repair, AP site formation"/>
    <property type="evidence" value="ECO:0007669"/>
    <property type="project" value="TreeGrafter"/>
</dbReference>
<dbReference type="EMBL" id="UINC01207469">
    <property type="protein sequence ID" value="SVE29562.1"/>
    <property type="molecule type" value="Genomic_DNA"/>
</dbReference>
<evidence type="ECO:0000256" key="2">
    <source>
        <dbReference type="ARBA" id="ARBA00022763"/>
    </source>
</evidence>
<organism evidence="5">
    <name type="scientific">marine metagenome</name>
    <dbReference type="NCBI Taxonomy" id="408172"/>
    <lineage>
        <taxon>unclassified sequences</taxon>
        <taxon>metagenomes</taxon>
        <taxon>ecological metagenomes</taxon>
    </lineage>
</organism>
<dbReference type="CDD" id="cd00056">
    <property type="entry name" value="ENDO3c"/>
    <property type="match status" value="1"/>
</dbReference>
<evidence type="ECO:0000256" key="3">
    <source>
        <dbReference type="ARBA" id="ARBA00023204"/>
    </source>
</evidence>
<dbReference type="Gene3D" id="1.10.340.30">
    <property type="entry name" value="Hypothetical protein, domain 2"/>
    <property type="match status" value="1"/>
</dbReference>
<dbReference type="FunFam" id="1.10.340.30:FF:000004">
    <property type="entry name" value="DNA-3-methyladenine glycosylase II"/>
    <property type="match status" value="1"/>
</dbReference>
<dbReference type="GO" id="GO:0006307">
    <property type="term" value="P:DNA alkylation repair"/>
    <property type="evidence" value="ECO:0007669"/>
    <property type="project" value="TreeGrafter"/>
</dbReference>
<keyword evidence="3" id="KW-0234">DNA repair</keyword>
<comment type="similarity">
    <text evidence="1">Belongs to the alkylbase DNA glycosidase AlkA family.</text>
</comment>
<dbReference type="InterPro" id="IPR003265">
    <property type="entry name" value="HhH-GPD_domain"/>
</dbReference>
<dbReference type="AlphaFoldDB" id="A0A383CBH7"/>
<sequence>MKKETLDNALEHLSQEPKMERLIEEFGAPDFDGVNDYFNALSKSIIYQQLSGKAARTIYNRFIGLFDDNLPQPKDVIKIDIPTLRSIGISQQKSNYISGLAEYFANDGSTIDFESLSDIEVGDELIQIKGIGQWTVDMFLMFTLYRTDIFPVADLGIQKGIKILFNMKNLPSKEYMIKKSKPWQPYRTVACWYLWRIVDDEIVW</sequence>
<dbReference type="SUPFAM" id="SSF48150">
    <property type="entry name" value="DNA-glycosylase"/>
    <property type="match status" value="1"/>
</dbReference>
<evidence type="ECO:0000259" key="4">
    <source>
        <dbReference type="SMART" id="SM00478"/>
    </source>
</evidence>
<keyword evidence="2" id="KW-0227">DNA damage</keyword>
<dbReference type="GO" id="GO:0043916">
    <property type="term" value="F:DNA-7-methylguanine glycosylase activity"/>
    <property type="evidence" value="ECO:0007669"/>
    <property type="project" value="TreeGrafter"/>
</dbReference>
<dbReference type="Pfam" id="PF00730">
    <property type="entry name" value="HhH-GPD"/>
    <property type="match status" value="1"/>
</dbReference>
<proteinExistence type="inferred from homology"/>
<dbReference type="SMART" id="SM00478">
    <property type="entry name" value="ENDO3c"/>
    <property type="match status" value="1"/>
</dbReference>